<protein>
    <submittedName>
        <fullName evidence="1">Uncharacterized protein</fullName>
    </submittedName>
</protein>
<accession>A0ACC5PXY8</accession>
<evidence type="ECO:0000313" key="1">
    <source>
        <dbReference type="EMBL" id="MBE9218262.1"/>
    </source>
</evidence>
<evidence type="ECO:0000313" key="2">
    <source>
        <dbReference type="Proteomes" id="UP000597867"/>
    </source>
</evidence>
<proteinExistence type="predicted"/>
<name>A0ACC5PXY8_DOLFA</name>
<sequence>MAYRDFKLPELVKKFGLTINERKEGNKINLINGIVTTGNMWKFLQLQDQVVYIDFNEYYIKDIKKILGILSKAVN</sequence>
<dbReference type="Proteomes" id="UP000597867">
    <property type="component" value="Unassembled WGS sequence"/>
</dbReference>
<organism evidence="1 2">
    <name type="scientific">Dolichospermum flos-aquae LEGE 04289</name>
    <dbReference type="NCBI Taxonomy" id="1828708"/>
    <lineage>
        <taxon>Bacteria</taxon>
        <taxon>Bacillati</taxon>
        <taxon>Cyanobacteriota</taxon>
        <taxon>Cyanophyceae</taxon>
        <taxon>Nostocales</taxon>
        <taxon>Aphanizomenonaceae</taxon>
        <taxon>Dolichospermum</taxon>
    </lineage>
</organism>
<dbReference type="EMBL" id="JADEWF010000012">
    <property type="protein sequence ID" value="MBE9218262.1"/>
    <property type="molecule type" value="Genomic_DNA"/>
</dbReference>
<keyword evidence="2" id="KW-1185">Reference proteome</keyword>
<comment type="caution">
    <text evidence="1">The sequence shown here is derived from an EMBL/GenBank/DDBJ whole genome shotgun (WGS) entry which is preliminary data.</text>
</comment>
<reference evidence="1" key="1">
    <citation type="submission" date="2020-10" db="EMBL/GenBank/DDBJ databases">
        <authorList>
            <person name="Castelo-Branco R."/>
            <person name="Eusebio N."/>
            <person name="Adriana R."/>
            <person name="Vieira A."/>
            <person name="Brugerolle De Fraissinette N."/>
            <person name="Rezende De Castro R."/>
            <person name="Schneider M.P."/>
            <person name="Vasconcelos V."/>
            <person name="Leao P.N."/>
        </authorList>
    </citation>
    <scope>NUCLEOTIDE SEQUENCE</scope>
    <source>
        <strain evidence="1">LEGE 04289</strain>
    </source>
</reference>
<gene>
    <name evidence="1" type="ORF">IQ222_05530</name>
</gene>